<dbReference type="Proteomes" id="UP000504634">
    <property type="component" value="Unplaced"/>
</dbReference>
<feature type="domain" description="Essential protein Yae1 N-terminal" evidence="1">
    <location>
        <begin position="33"/>
        <end position="69"/>
    </location>
</feature>
<reference evidence="3" key="1">
    <citation type="submission" date="2025-08" db="UniProtKB">
        <authorList>
            <consortium name="RefSeq"/>
        </authorList>
    </citation>
    <scope>IDENTIFICATION</scope>
    <source>
        <strain evidence="3">11010-0011.00</strain>
        <tissue evidence="3">Whole body</tissue>
    </source>
</reference>
<gene>
    <name evidence="3" type="primary">LOC115620923</name>
</gene>
<dbReference type="Pfam" id="PF09811">
    <property type="entry name" value="Yae1_N"/>
    <property type="match status" value="1"/>
</dbReference>
<dbReference type="GeneID" id="115620923"/>
<accession>A0A6J2T4S5</accession>
<organism evidence="2 3">
    <name type="scientific">Drosophila lebanonensis</name>
    <name type="common">Fruit fly</name>
    <name type="synonym">Scaptodrosophila lebanonensis</name>
    <dbReference type="NCBI Taxonomy" id="7225"/>
    <lineage>
        <taxon>Eukaryota</taxon>
        <taxon>Metazoa</taxon>
        <taxon>Ecdysozoa</taxon>
        <taxon>Arthropoda</taxon>
        <taxon>Hexapoda</taxon>
        <taxon>Insecta</taxon>
        <taxon>Pterygota</taxon>
        <taxon>Neoptera</taxon>
        <taxon>Endopterygota</taxon>
        <taxon>Diptera</taxon>
        <taxon>Brachycera</taxon>
        <taxon>Muscomorpha</taxon>
        <taxon>Ephydroidea</taxon>
        <taxon>Drosophilidae</taxon>
        <taxon>Scaptodrosophila</taxon>
    </lineage>
</organism>
<name>A0A6J2T4S5_DROLE</name>
<dbReference type="OrthoDB" id="20086at2759"/>
<sequence length="146" mass="16475">MSKTHSSDEETDFQALSKTNYQRVQDKVAKISYPDGVIAGREQSFQSSFDRGYADGLKTGLELAKRLGFFDTLPTLDAQNEELLKETHVYQGLQIASPTDKTHFKYLEYQSLPPNLISEKQNSYINNLLGQYAGTLPITENLFTSK</sequence>
<proteinExistence type="predicted"/>
<keyword evidence="2" id="KW-1185">Reference proteome</keyword>
<evidence type="ECO:0000313" key="3">
    <source>
        <dbReference type="RefSeq" id="XP_030370285.1"/>
    </source>
</evidence>
<dbReference type="RefSeq" id="XP_030370285.1">
    <property type="nucleotide sequence ID" value="XM_030514425.1"/>
</dbReference>
<evidence type="ECO:0000313" key="2">
    <source>
        <dbReference type="Proteomes" id="UP000504634"/>
    </source>
</evidence>
<protein>
    <submittedName>
        <fullName evidence="3">Uncharacterized protein LOC115620923</fullName>
    </submittedName>
</protein>
<evidence type="ECO:0000259" key="1">
    <source>
        <dbReference type="Pfam" id="PF09811"/>
    </source>
</evidence>
<dbReference type="AlphaFoldDB" id="A0A6J2T4S5"/>
<dbReference type="InterPro" id="IPR019191">
    <property type="entry name" value="Essential_protein_Yae1_N"/>
</dbReference>